<keyword evidence="1" id="KW-0443">Lipid metabolism</keyword>
<evidence type="ECO:0000313" key="4">
    <source>
        <dbReference type="Proteomes" id="UP001162156"/>
    </source>
</evidence>
<accession>A0AAV8ZX07</accession>
<name>A0AAV8ZX07_9CUCU</name>
<keyword evidence="1" id="KW-0521">NADP</keyword>
<evidence type="ECO:0000313" key="3">
    <source>
        <dbReference type="EMBL" id="KAJ8972130.1"/>
    </source>
</evidence>
<dbReference type="GO" id="GO:0005777">
    <property type="term" value="C:peroxisome"/>
    <property type="evidence" value="ECO:0007669"/>
    <property type="project" value="TreeGrafter"/>
</dbReference>
<dbReference type="Pfam" id="PF07993">
    <property type="entry name" value="NAD_binding_4"/>
    <property type="match status" value="1"/>
</dbReference>
<protein>
    <recommendedName>
        <fullName evidence="1">Fatty acyl-CoA reductase</fullName>
        <ecNumber evidence="1">1.2.1.84</ecNumber>
    </recommendedName>
</protein>
<dbReference type="EC" id="1.2.1.84" evidence="1"/>
<comment type="similarity">
    <text evidence="1">Belongs to the fatty acyl-CoA reductase family.</text>
</comment>
<dbReference type="InterPro" id="IPR036291">
    <property type="entry name" value="NAD(P)-bd_dom_sf"/>
</dbReference>
<feature type="non-terminal residue" evidence="3">
    <location>
        <position position="148"/>
    </location>
</feature>
<reference evidence="3" key="1">
    <citation type="journal article" date="2023" name="Insect Mol. Biol.">
        <title>Genome sequencing provides insights into the evolution of gene families encoding plant cell wall-degrading enzymes in longhorned beetles.</title>
        <authorList>
            <person name="Shin N.R."/>
            <person name="Okamura Y."/>
            <person name="Kirsch R."/>
            <person name="Pauchet Y."/>
        </authorList>
    </citation>
    <scope>NUCLEOTIDE SEQUENCE</scope>
    <source>
        <strain evidence="3">RBIC_L_NR</strain>
    </source>
</reference>
<dbReference type="PANTHER" id="PTHR11011">
    <property type="entry name" value="MALE STERILITY PROTEIN 2-RELATED"/>
    <property type="match status" value="1"/>
</dbReference>
<comment type="caution">
    <text evidence="3">The sequence shown here is derived from an EMBL/GenBank/DDBJ whole genome shotgun (WGS) entry which is preliminary data.</text>
</comment>
<dbReference type="Proteomes" id="UP001162156">
    <property type="component" value="Unassembled WGS sequence"/>
</dbReference>
<proteinExistence type="inferred from homology"/>
<evidence type="ECO:0000259" key="2">
    <source>
        <dbReference type="Pfam" id="PF07993"/>
    </source>
</evidence>
<dbReference type="GO" id="GO:0102965">
    <property type="term" value="F:alcohol-forming long-chain fatty acyl-CoA reductase activity"/>
    <property type="evidence" value="ECO:0007669"/>
    <property type="project" value="UniProtKB-EC"/>
</dbReference>
<dbReference type="InterPro" id="IPR026055">
    <property type="entry name" value="FAR"/>
</dbReference>
<sequence length="148" mass="16826">MLKKQRGEDIIKKIEAIPGDVMLPDLGISKEDRETIKNETDIIFHCAATIRFDEPLKRAVLLNVFSHLSTAYCHLYERVLYEKVYPPPADPHHVIKTVEWMNEEVIDSVTPKILGDIPNTYAFTKALGESLVADEMDNLPVIILRPSI</sequence>
<dbReference type="GO" id="GO:0080019">
    <property type="term" value="F:alcohol-forming very long-chain fatty acyl-CoA reductase activity"/>
    <property type="evidence" value="ECO:0007669"/>
    <property type="project" value="InterPro"/>
</dbReference>
<dbReference type="EMBL" id="JANEYF010000117">
    <property type="protein sequence ID" value="KAJ8972130.1"/>
    <property type="molecule type" value="Genomic_DNA"/>
</dbReference>
<dbReference type="AlphaFoldDB" id="A0AAV8ZX07"/>
<evidence type="ECO:0000256" key="1">
    <source>
        <dbReference type="RuleBase" id="RU363097"/>
    </source>
</evidence>
<comment type="function">
    <text evidence="1">Catalyzes the reduction of fatty acyl-CoA to fatty alcohols.</text>
</comment>
<feature type="domain" description="Thioester reductase (TE)" evidence="2">
    <location>
        <begin position="9"/>
        <end position="65"/>
    </location>
</feature>
<dbReference type="Gene3D" id="3.40.50.720">
    <property type="entry name" value="NAD(P)-binding Rossmann-like Domain"/>
    <property type="match status" value="2"/>
</dbReference>
<keyword evidence="4" id="KW-1185">Reference proteome</keyword>
<dbReference type="GO" id="GO:0035336">
    <property type="term" value="P:long-chain fatty-acyl-CoA metabolic process"/>
    <property type="evidence" value="ECO:0007669"/>
    <property type="project" value="TreeGrafter"/>
</dbReference>
<dbReference type="SUPFAM" id="SSF51735">
    <property type="entry name" value="NAD(P)-binding Rossmann-fold domains"/>
    <property type="match status" value="1"/>
</dbReference>
<dbReference type="InterPro" id="IPR013120">
    <property type="entry name" value="FAR_NAD-bd"/>
</dbReference>
<gene>
    <name evidence="3" type="ORF">NQ314_000356</name>
</gene>
<keyword evidence="1" id="KW-0444">Lipid biosynthesis</keyword>
<dbReference type="PANTHER" id="PTHR11011:SF61">
    <property type="entry name" value="FATTY ACYL-COA REDUCTASE"/>
    <property type="match status" value="1"/>
</dbReference>
<organism evidence="3 4">
    <name type="scientific">Rhamnusium bicolor</name>
    <dbReference type="NCBI Taxonomy" id="1586634"/>
    <lineage>
        <taxon>Eukaryota</taxon>
        <taxon>Metazoa</taxon>
        <taxon>Ecdysozoa</taxon>
        <taxon>Arthropoda</taxon>
        <taxon>Hexapoda</taxon>
        <taxon>Insecta</taxon>
        <taxon>Pterygota</taxon>
        <taxon>Neoptera</taxon>
        <taxon>Endopterygota</taxon>
        <taxon>Coleoptera</taxon>
        <taxon>Polyphaga</taxon>
        <taxon>Cucujiformia</taxon>
        <taxon>Chrysomeloidea</taxon>
        <taxon>Cerambycidae</taxon>
        <taxon>Lepturinae</taxon>
        <taxon>Rhagiini</taxon>
        <taxon>Rhamnusium</taxon>
    </lineage>
</organism>
<comment type="catalytic activity">
    <reaction evidence="1">
        <text>a long-chain fatty acyl-CoA + 2 NADPH + 2 H(+) = a long-chain primary fatty alcohol + 2 NADP(+) + CoA</text>
        <dbReference type="Rhea" id="RHEA:52716"/>
        <dbReference type="ChEBI" id="CHEBI:15378"/>
        <dbReference type="ChEBI" id="CHEBI:57287"/>
        <dbReference type="ChEBI" id="CHEBI:57783"/>
        <dbReference type="ChEBI" id="CHEBI:58349"/>
        <dbReference type="ChEBI" id="CHEBI:77396"/>
        <dbReference type="ChEBI" id="CHEBI:83139"/>
        <dbReference type="EC" id="1.2.1.84"/>
    </reaction>
</comment>
<keyword evidence="1" id="KW-0560">Oxidoreductase</keyword>